<feature type="domain" description="Ras-GEF" evidence="3">
    <location>
        <begin position="562"/>
        <end position="803"/>
    </location>
</feature>
<proteinExistence type="predicted"/>
<organism evidence="5 6">
    <name type="scientific">Tetrahymena thermophila (strain SB210)</name>
    <dbReference type="NCBI Taxonomy" id="312017"/>
    <lineage>
        <taxon>Eukaryota</taxon>
        <taxon>Sar</taxon>
        <taxon>Alveolata</taxon>
        <taxon>Ciliophora</taxon>
        <taxon>Intramacronucleata</taxon>
        <taxon>Oligohymenophorea</taxon>
        <taxon>Hymenostomatida</taxon>
        <taxon>Tetrahymenina</taxon>
        <taxon>Tetrahymenidae</taxon>
        <taxon>Tetrahymena</taxon>
    </lineage>
</organism>
<dbReference type="PROSITE" id="PS50212">
    <property type="entry name" value="RASGEF_NTER"/>
    <property type="match status" value="1"/>
</dbReference>
<evidence type="ECO:0000313" key="5">
    <source>
        <dbReference type="EMBL" id="EAR91914.2"/>
    </source>
</evidence>
<name>Q234T9_TETTS</name>
<sequence length="837" mass="97657">MFFIDIIYNKSKSKQLINKEKIDNQKERIKTQKEIQRQLSCVLYDFVDQILGQKEFCCQFMSQSQSSTLYENDSYLSESLTSGSNMLNDKNNYTRGRASQVSNQSILYVGRKNASMVQHVVQSSPQHFSISNKLNESFGSDLVQDQDNSTQHRNSSFSNSNGGGSFISRSGNGRILSDQNLSPLCNKLSDLSNGGGFSNSFNYGNRQINTSTSSYSSLNDNIEMSNSLLLAKEYLEKDESLIDQNIFELLFEDLHTLNSNSIKEYYNKIITSFQNDDDYSQFFNENQFIEDQVSSKKIINLQSNSSICTNLNSLNDVSSTSPMNEAFDFQTFDTIQDFDNSQQNLKVGSAMSSLIFQINPQKHFRNTMILTFDYFMTPLTFLLYVIKCYYIPKPIGLSEKEEEKFDKRMEQIRINIGQVIRDYVEIRSSEFLQSNITSVLLIVFFQTIPSNSKEKSLFTQLAEKVKEKKTQYELQNLQKSKRQAIIYNSSCFSTNSSSTYPQNIYQKSNPQNTSFSAPNNLMCLGQSNSSILSEELMRIEKKNKQIQRHLSLYELSPLLHYQTETIAKVLAQIDAKWFIRLNISNLINSKVSVCSKSSYVKKYSNRFNYYVYWFKNQVLNQKQIDNRVSQIYQYIEIMIKLDQEYRSYPTVHALYTVISYMQNQLPQTWKRLEEKLRAQKKWVSITLELQEYQKMFNDKYYGYKQTILKHQENRKSYIPCMNPYLQDIYNDEMKFTAVSAKKNSSGNQLVVPRVIHERIGDRLLNLSVLQKQCEKVFPNQDNEYKDFRNTRNDESQLYTIFKKKCVKEIDDLLLQNCIQFKDLELYFIGKCKEIEPN</sequence>
<dbReference type="GO" id="GO:0005085">
    <property type="term" value="F:guanyl-nucleotide exchange factor activity"/>
    <property type="evidence" value="ECO:0007669"/>
    <property type="project" value="UniProtKB-KW"/>
</dbReference>
<dbReference type="PROSITE" id="PS50009">
    <property type="entry name" value="RASGEF_CAT"/>
    <property type="match status" value="1"/>
</dbReference>
<dbReference type="GeneID" id="7831961"/>
<accession>Q234T9</accession>
<feature type="domain" description="N-terminal Ras-GEF" evidence="4">
    <location>
        <begin position="338"/>
        <end position="469"/>
    </location>
</feature>
<feature type="compositionally biased region" description="Low complexity" evidence="2">
    <location>
        <begin position="154"/>
        <end position="164"/>
    </location>
</feature>
<feature type="region of interest" description="Disordered" evidence="2">
    <location>
        <begin position="140"/>
        <end position="164"/>
    </location>
</feature>
<keyword evidence="6" id="KW-1185">Reference proteome</keyword>
<dbReference type="eggNOG" id="ENOG502R2J3">
    <property type="taxonomic scope" value="Eukaryota"/>
</dbReference>
<dbReference type="InterPro" id="IPR023578">
    <property type="entry name" value="Ras_GEF_dom_sf"/>
</dbReference>
<evidence type="ECO:0000256" key="2">
    <source>
        <dbReference type="SAM" id="MobiDB-lite"/>
    </source>
</evidence>
<dbReference type="Proteomes" id="UP000009168">
    <property type="component" value="Unassembled WGS sequence"/>
</dbReference>
<dbReference type="EMBL" id="GG662767">
    <property type="protein sequence ID" value="EAR91914.2"/>
    <property type="molecule type" value="Genomic_DNA"/>
</dbReference>
<dbReference type="InterPro" id="IPR000651">
    <property type="entry name" value="Ras-like_Gua-exchang_fac_N"/>
</dbReference>
<dbReference type="Pfam" id="PF00618">
    <property type="entry name" value="RasGEF_N"/>
    <property type="match status" value="1"/>
</dbReference>
<reference evidence="6" key="1">
    <citation type="journal article" date="2006" name="PLoS Biol.">
        <title>Macronuclear genome sequence of the ciliate Tetrahymena thermophila, a model eukaryote.</title>
        <authorList>
            <person name="Eisen J.A."/>
            <person name="Coyne R.S."/>
            <person name="Wu M."/>
            <person name="Wu D."/>
            <person name="Thiagarajan M."/>
            <person name="Wortman J.R."/>
            <person name="Badger J.H."/>
            <person name="Ren Q."/>
            <person name="Amedeo P."/>
            <person name="Jones K.M."/>
            <person name="Tallon L.J."/>
            <person name="Delcher A.L."/>
            <person name="Salzberg S.L."/>
            <person name="Silva J.C."/>
            <person name="Haas B.J."/>
            <person name="Majoros W.H."/>
            <person name="Farzad M."/>
            <person name="Carlton J.M."/>
            <person name="Smith R.K. Jr."/>
            <person name="Garg J."/>
            <person name="Pearlman R.E."/>
            <person name="Karrer K.M."/>
            <person name="Sun L."/>
            <person name="Manning G."/>
            <person name="Elde N.C."/>
            <person name="Turkewitz A.P."/>
            <person name="Asai D.J."/>
            <person name="Wilkes D.E."/>
            <person name="Wang Y."/>
            <person name="Cai H."/>
            <person name="Collins K."/>
            <person name="Stewart B.A."/>
            <person name="Lee S.R."/>
            <person name="Wilamowska K."/>
            <person name="Weinberg Z."/>
            <person name="Ruzzo W.L."/>
            <person name="Wloga D."/>
            <person name="Gaertig J."/>
            <person name="Frankel J."/>
            <person name="Tsao C.-C."/>
            <person name="Gorovsky M.A."/>
            <person name="Keeling P.J."/>
            <person name="Waller R.F."/>
            <person name="Patron N.J."/>
            <person name="Cherry J.M."/>
            <person name="Stover N.A."/>
            <person name="Krieger C.J."/>
            <person name="del Toro C."/>
            <person name="Ryder H.F."/>
            <person name="Williamson S.C."/>
            <person name="Barbeau R.A."/>
            <person name="Hamilton E.P."/>
            <person name="Orias E."/>
        </authorList>
    </citation>
    <scope>NUCLEOTIDE SEQUENCE [LARGE SCALE GENOMIC DNA]</scope>
    <source>
        <strain evidence="6">SB210</strain>
    </source>
</reference>
<gene>
    <name evidence="5" type="ORF">TTHERM_00101100</name>
</gene>
<dbReference type="GO" id="GO:0007264">
    <property type="term" value="P:small GTPase-mediated signal transduction"/>
    <property type="evidence" value="ECO:0007669"/>
    <property type="project" value="InterPro"/>
</dbReference>
<dbReference type="Gene3D" id="1.10.840.10">
    <property type="entry name" value="Ras guanine-nucleotide exchange factors catalytic domain"/>
    <property type="match status" value="1"/>
</dbReference>
<dbReference type="InParanoid" id="Q234T9"/>
<protein>
    <submittedName>
        <fullName evidence="5">RasGEF domain protein</fullName>
    </submittedName>
</protein>
<evidence type="ECO:0000256" key="1">
    <source>
        <dbReference type="PROSITE-ProRule" id="PRU00168"/>
    </source>
</evidence>
<dbReference type="OrthoDB" id="10618358at2759"/>
<dbReference type="KEGG" id="tet:TTHERM_00101100"/>
<feature type="compositionally biased region" description="Polar residues" evidence="2">
    <location>
        <begin position="140"/>
        <end position="153"/>
    </location>
</feature>
<dbReference type="InterPro" id="IPR036964">
    <property type="entry name" value="RASGEF_cat_dom_sf"/>
</dbReference>
<evidence type="ECO:0000259" key="4">
    <source>
        <dbReference type="PROSITE" id="PS50212"/>
    </source>
</evidence>
<dbReference type="Gene3D" id="1.20.870.10">
    <property type="entry name" value="Son of sevenless (SoS) protein Chain: S domain 1"/>
    <property type="match status" value="1"/>
</dbReference>
<dbReference type="InterPro" id="IPR001895">
    <property type="entry name" value="RASGEF_cat_dom"/>
</dbReference>
<dbReference type="HOGENOM" id="CLU_385229_0_0_1"/>
<evidence type="ECO:0000313" key="6">
    <source>
        <dbReference type="Proteomes" id="UP000009168"/>
    </source>
</evidence>
<dbReference type="AlphaFoldDB" id="Q234T9"/>
<dbReference type="SUPFAM" id="SSF48366">
    <property type="entry name" value="Ras GEF"/>
    <property type="match status" value="1"/>
</dbReference>
<dbReference type="RefSeq" id="XP_001012159.2">
    <property type="nucleotide sequence ID" value="XM_001012159.2"/>
</dbReference>
<dbReference type="Pfam" id="PF00617">
    <property type="entry name" value="RasGEF"/>
    <property type="match status" value="1"/>
</dbReference>
<evidence type="ECO:0000259" key="3">
    <source>
        <dbReference type="PROSITE" id="PS50009"/>
    </source>
</evidence>
<keyword evidence="1" id="KW-0344">Guanine-nucleotide releasing factor</keyword>